<dbReference type="PANTHER" id="PTHR36985:SF1">
    <property type="entry name" value="TRANSLOCATION AND ASSEMBLY MODULE SUBUNIT TAMB"/>
    <property type="match status" value="1"/>
</dbReference>
<gene>
    <name evidence="6" type="ORF">ETSY1_01655</name>
</gene>
<evidence type="ECO:0000259" key="5">
    <source>
        <dbReference type="Pfam" id="PF04357"/>
    </source>
</evidence>
<organism evidence="6 7">
    <name type="scientific">Entotheonella factor</name>
    <dbReference type="NCBI Taxonomy" id="1429438"/>
    <lineage>
        <taxon>Bacteria</taxon>
        <taxon>Pseudomonadati</taxon>
        <taxon>Nitrospinota/Tectimicrobiota group</taxon>
        <taxon>Candidatus Tectimicrobiota</taxon>
        <taxon>Candidatus Entotheonellia</taxon>
        <taxon>Candidatus Entotheonellales</taxon>
        <taxon>Candidatus Entotheonellaceae</taxon>
        <taxon>Candidatus Entotheonella</taxon>
    </lineage>
</organism>
<comment type="subcellular location">
    <subcellularLocation>
        <location evidence="1">Membrane</location>
        <topology evidence="1">Single-pass membrane protein</topology>
    </subcellularLocation>
</comment>
<dbReference type="HOGENOM" id="CLU_245080_0_0_7"/>
<proteinExistence type="predicted"/>
<sequence length="1581" mass="171096">MTRKMGKMASYLAIALVVLLLGYVALNAVRVAVIYAVSTQVSKALPGSLEVGALRGSFINSLALHDITLRDVEGGTVGHIPSIRLGYDLSALFRKRLIIKAVDIVEPQFNVKTMADGSLNLNSLFPSTFPEPPGNSERKPFPVTISLERLALREGRATFDLPSLPGIQTIHGLHLHLSGEITPEQLRIAVHRLTARAEPADVTLDNLRGAFVQTAHLYQLDNFVLEMGQTRIAIDGTLPGSGEAINVSVQLQPFDAAAIGRILQDDAFHGLLHGHLTAEGPPEALRIRTQLRAAEGTIALESEIDTASSPIQYRGDLDINHFNIGALIHRDIWQSDLNVHATLNGHGHAIDQLQGQLQMTVEASRVGLIDLRPSRIDLEADRHRIHIRQFDLDTSIAKMTATGALDLAGHSAIAYDLNANLAPLQPFLGVEPMTGKVHLKGQASGTAEALTATGTLRADQIGFQNHQLHALALTYEGAQLTTQPQVAARIDARQLRVAGISVARVAMQASYDRHTRQLHLAANAAQSASRQATLKGMMTWLDRHQEVVLDQLALQLDGRKWQAPEPVRMKLDTGRLSFQHVRLAHDKASITLTGAIDGQALQEINLRVEQFPIASGTWAGNLAVQGPFDSLNLDGHLQAKVLDLPPLDIELAGRLTPQKLDMTSLHVRSPRSALYGHGTLILASQDVTFDLEIPRLHLTEWAPALPAPLLSQLQGKIKLTGRSDAPVLRADLQYAGAAVQADLAAQFTEPQPQYRAKLQIRALNIEPFLPGLQGVAQATLRLEGAGFSPIDSTANLELQLDAPNFSLAPGLSAHLQARLARHSLHLDTLRVRSKPATLEAQGTLAAMREAALRYHLKLGDLASLQDSLGVTVRASGGISGEVQGPLNALRARGTLKLNDWAYTTWQGGSIVASISATHLPQQPQADLRAELSDVYGPGLPESSLRLDGTYSPGNGAFTLNVTKGLYAKTALNGTATWHDALHVVLNRLRVQQQTIAWQNAVPIELSRDQQGVLRLTQLHLRNGEQELQVQGTLKPGGEVTANVQLRRGHVLPHVQLFVPDLDLPDGQLSLDAMVRGPLSQPRIEGDLALTKLRWHQHHLGALKAQATLTGKTLWTDLLWHDQSNDLLSVLGSWSWGKRGALDIKVKAPNTDLARLAPFHRGILQSGGTLNADLHVTGTLLQPEPQGTITLRDGHLQLAATGEPYRDIQAQLALNGRRVTIERFDIGSRSGPLHLTGWMTHKGIAPDQLDISVQAQKFTAIYTPAIQAMVTSDIALRGSFRELLVTGNITIPRARMRLDKGLVGGPADVDLNELTVERMYGAGASATSDTSQAQAKTPTLAPLSFLRTDLTIEMPRNVWAQGPGTAIELSGKLRVTKALQKPVVIAGNIETLRGFASFYGKKFVLQEGKITFPGSEDPTPFLDVVTTHEAAGYQVSIQVEGKATQPNLQLSSTPELDQTDIVSLLVVGKTTDRLTNSEQSSLAKQGQAIVGSLVARQLEKTVGKTLGLDTIEVETGETLGAGSVSVGRYVTQDIFLSYRREFGERGGNAIGVEYSLTPRLKLKGSSSDLGNSAIDLLWRLDY</sequence>
<dbReference type="InterPro" id="IPR008023">
    <property type="entry name" value="DUF748"/>
</dbReference>
<dbReference type="GO" id="GO:0009306">
    <property type="term" value="P:protein secretion"/>
    <property type="evidence" value="ECO:0007669"/>
    <property type="project" value="InterPro"/>
</dbReference>
<keyword evidence="2" id="KW-0812">Transmembrane</keyword>
<evidence type="ECO:0000313" key="6">
    <source>
        <dbReference type="EMBL" id="ETX02980.1"/>
    </source>
</evidence>
<name>W4LYG8_ENTF1</name>
<dbReference type="Pfam" id="PF05359">
    <property type="entry name" value="DUF748"/>
    <property type="match status" value="1"/>
</dbReference>
<protein>
    <recommendedName>
        <fullName evidence="5">Translocation and assembly module TamB C-terminal domain-containing protein</fullName>
    </recommendedName>
</protein>
<evidence type="ECO:0000256" key="4">
    <source>
        <dbReference type="ARBA" id="ARBA00023136"/>
    </source>
</evidence>
<evidence type="ECO:0000256" key="2">
    <source>
        <dbReference type="ARBA" id="ARBA00022692"/>
    </source>
</evidence>
<keyword evidence="7" id="KW-1185">Reference proteome</keyword>
<evidence type="ECO:0000256" key="3">
    <source>
        <dbReference type="ARBA" id="ARBA00022989"/>
    </source>
</evidence>
<dbReference type="InterPro" id="IPR007452">
    <property type="entry name" value="TamB_C"/>
</dbReference>
<comment type="caution">
    <text evidence="6">The sequence shown here is derived from an EMBL/GenBank/DDBJ whole genome shotgun (WGS) entry which is preliminary data.</text>
</comment>
<dbReference type="PANTHER" id="PTHR36985">
    <property type="entry name" value="TRANSLOCATION AND ASSEMBLY MODULE SUBUNIT TAMB"/>
    <property type="match status" value="1"/>
</dbReference>
<evidence type="ECO:0000313" key="7">
    <source>
        <dbReference type="Proteomes" id="UP000019141"/>
    </source>
</evidence>
<keyword evidence="3" id="KW-1133">Transmembrane helix</keyword>
<feature type="domain" description="Translocation and assembly module TamB C-terminal" evidence="5">
    <location>
        <begin position="1228"/>
        <end position="1581"/>
    </location>
</feature>
<dbReference type="Proteomes" id="UP000019141">
    <property type="component" value="Unassembled WGS sequence"/>
</dbReference>
<dbReference type="Pfam" id="PF04357">
    <property type="entry name" value="TamB"/>
    <property type="match status" value="1"/>
</dbReference>
<keyword evidence="4" id="KW-0472">Membrane</keyword>
<accession>W4LYG8</accession>
<evidence type="ECO:0000256" key="1">
    <source>
        <dbReference type="ARBA" id="ARBA00004167"/>
    </source>
</evidence>
<dbReference type="EMBL" id="AZHW01000090">
    <property type="protein sequence ID" value="ETX02980.1"/>
    <property type="molecule type" value="Genomic_DNA"/>
</dbReference>
<reference evidence="6 7" key="1">
    <citation type="journal article" date="2014" name="Nature">
        <title>An environmental bacterial taxon with a large and distinct metabolic repertoire.</title>
        <authorList>
            <person name="Wilson M.C."/>
            <person name="Mori T."/>
            <person name="Ruckert C."/>
            <person name="Uria A.R."/>
            <person name="Helf M.J."/>
            <person name="Takada K."/>
            <person name="Gernert C."/>
            <person name="Steffens U.A."/>
            <person name="Heycke N."/>
            <person name="Schmitt S."/>
            <person name="Rinke C."/>
            <person name="Helfrich E.J."/>
            <person name="Brachmann A.O."/>
            <person name="Gurgui C."/>
            <person name="Wakimoto T."/>
            <person name="Kracht M."/>
            <person name="Crusemann M."/>
            <person name="Hentschel U."/>
            <person name="Abe I."/>
            <person name="Matsunaga S."/>
            <person name="Kalinowski J."/>
            <person name="Takeyama H."/>
            <person name="Piel J."/>
        </authorList>
    </citation>
    <scope>NUCLEOTIDE SEQUENCE [LARGE SCALE GENOMIC DNA]</scope>
    <source>
        <strain evidence="7">TSY1</strain>
    </source>
</reference>
<dbReference type="GO" id="GO:0005886">
    <property type="term" value="C:plasma membrane"/>
    <property type="evidence" value="ECO:0007669"/>
    <property type="project" value="InterPro"/>
</dbReference>